<organism evidence="1 2">
    <name type="scientific">Maledivibacter halophilus</name>
    <dbReference type="NCBI Taxonomy" id="36842"/>
    <lineage>
        <taxon>Bacteria</taxon>
        <taxon>Bacillati</taxon>
        <taxon>Bacillota</taxon>
        <taxon>Clostridia</taxon>
        <taxon>Peptostreptococcales</taxon>
        <taxon>Caminicellaceae</taxon>
        <taxon>Maledivibacter</taxon>
    </lineage>
</organism>
<proteinExistence type="predicted"/>
<dbReference type="OrthoDB" id="2633772at2"/>
<reference evidence="1 2" key="1">
    <citation type="submission" date="2017-02" db="EMBL/GenBank/DDBJ databases">
        <authorList>
            <person name="Peterson S.W."/>
        </authorList>
    </citation>
    <scope>NUCLEOTIDE SEQUENCE [LARGE SCALE GENOMIC DNA]</scope>
    <source>
        <strain evidence="1 2">M1</strain>
    </source>
</reference>
<dbReference type="Pfam" id="PF19539">
    <property type="entry name" value="DUF6063"/>
    <property type="match status" value="1"/>
</dbReference>
<protein>
    <submittedName>
        <fullName evidence="1">Uncharacterized protein</fullName>
    </submittedName>
</protein>
<sequence length="249" mass="29469">MYTNQQLQKGSEIFFHLLKNKTISCKDTLAFDYIDDPDIRQIVNTLAAEGGLRVFNTLENIHLVSNSYGSMFSNSYTQMKEKYRGLKKKKYFYLANIIICIFIAEVDKEKNIRIRWEEEGITYYKLESIITSTLESWKKRNDESQDFSKDWGIAIEEIYDLWNNDFSDYKQSQSGEIEVTRTTNNKFNFIYQSFKPLVDQGLVIDNRKELKIIPKIELYERLDNIYHNQDRYDEIMKLIGATSEEVENA</sequence>
<evidence type="ECO:0000313" key="1">
    <source>
        <dbReference type="EMBL" id="SKC36104.1"/>
    </source>
</evidence>
<keyword evidence="2" id="KW-1185">Reference proteome</keyword>
<dbReference type="RefSeq" id="WP_079488564.1">
    <property type="nucleotide sequence ID" value="NZ_FUZT01000001.1"/>
</dbReference>
<dbReference type="Proteomes" id="UP000190285">
    <property type="component" value="Unassembled WGS sequence"/>
</dbReference>
<dbReference type="InterPro" id="IPR045707">
    <property type="entry name" value="DUF6063"/>
</dbReference>
<gene>
    <name evidence="1" type="ORF">SAMN02194393_00122</name>
</gene>
<dbReference type="EMBL" id="FUZT01000001">
    <property type="protein sequence ID" value="SKC36104.1"/>
    <property type="molecule type" value="Genomic_DNA"/>
</dbReference>
<dbReference type="AlphaFoldDB" id="A0A1T5IA85"/>
<name>A0A1T5IA85_9FIRM</name>
<accession>A0A1T5IA85</accession>
<dbReference type="STRING" id="36842.SAMN02194393_00122"/>
<evidence type="ECO:0000313" key="2">
    <source>
        <dbReference type="Proteomes" id="UP000190285"/>
    </source>
</evidence>